<dbReference type="Gene3D" id="2.60.40.640">
    <property type="match status" value="1"/>
</dbReference>
<dbReference type="SMART" id="SM01017">
    <property type="entry name" value="Arrestin_C"/>
    <property type="match status" value="1"/>
</dbReference>
<organism evidence="2 3">
    <name type="scientific">Heterorhabditis bacteriophora</name>
    <name type="common">Entomopathogenic nematode worm</name>
    <dbReference type="NCBI Taxonomy" id="37862"/>
    <lineage>
        <taxon>Eukaryota</taxon>
        <taxon>Metazoa</taxon>
        <taxon>Ecdysozoa</taxon>
        <taxon>Nematoda</taxon>
        <taxon>Chromadorea</taxon>
        <taxon>Rhabditida</taxon>
        <taxon>Rhabditina</taxon>
        <taxon>Rhabditomorpha</taxon>
        <taxon>Strongyloidea</taxon>
        <taxon>Heterorhabditidae</taxon>
        <taxon>Heterorhabditis</taxon>
    </lineage>
</organism>
<dbReference type="InterPro" id="IPR014752">
    <property type="entry name" value="Arrestin-like_C"/>
</dbReference>
<dbReference type="PANTHER" id="PTHR11188">
    <property type="entry name" value="ARRESTIN DOMAIN CONTAINING PROTEIN"/>
    <property type="match status" value="1"/>
</dbReference>
<dbReference type="SUPFAM" id="SSF81296">
    <property type="entry name" value="E set domains"/>
    <property type="match status" value="1"/>
</dbReference>
<dbReference type="InterPro" id="IPR014756">
    <property type="entry name" value="Ig_E-set"/>
</dbReference>
<evidence type="ECO:0000313" key="3">
    <source>
        <dbReference type="WBParaSite" id="Hba_20991"/>
    </source>
</evidence>
<dbReference type="Pfam" id="PF02752">
    <property type="entry name" value="Arrestin_C"/>
    <property type="match status" value="1"/>
</dbReference>
<dbReference type="GO" id="GO:0015031">
    <property type="term" value="P:protein transport"/>
    <property type="evidence" value="ECO:0007669"/>
    <property type="project" value="TreeGrafter"/>
</dbReference>
<sequence>MGRKRAVRIIIPNHPLRVGVDELVEIHLRILDVVEVLNFNVVLEGRCRAAFSGQDALHTLTISPLPVHIQPLLIPTSKGVAVLPEGYHRLPLAVCIARHLPGTFTGRHGAIAYRILVKLSIRRFPTGEEASLEAERVVDVIGSSVIDTSSIQPISIERNLRKKVFCFNRLDVDVNVEIDRSTFIVGEYILVFGKVVNNHTANVVKNISVELRQKTTYSSGEAKKVDTRLISRLICGSVSSGGTFLLHHSLQIPADCYPSLSINGNPIQVSYELLLTSAANFSIDIPISIGNRAGFGSPQRRSIQYPESSVGKNSIYYCIPPSEYSYTSDFHDDPPPYSTHSHQGRPIFIPIHFLKTPYRQFTPVYNIPSVPPLWDPPKYRDEPRFLKIEELDD</sequence>
<dbReference type="Proteomes" id="UP000095283">
    <property type="component" value="Unplaced"/>
</dbReference>
<dbReference type="WBParaSite" id="Hba_20991">
    <property type="protein sequence ID" value="Hba_20991"/>
    <property type="gene ID" value="Hba_20991"/>
</dbReference>
<dbReference type="GO" id="GO:0005737">
    <property type="term" value="C:cytoplasm"/>
    <property type="evidence" value="ECO:0007669"/>
    <property type="project" value="TreeGrafter"/>
</dbReference>
<feature type="domain" description="Arrestin C-terminal-like" evidence="1">
    <location>
        <begin position="168"/>
        <end position="294"/>
    </location>
</feature>
<keyword evidence="2" id="KW-1185">Reference proteome</keyword>
<evidence type="ECO:0000313" key="2">
    <source>
        <dbReference type="Proteomes" id="UP000095283"/>
    </source>
</evidence>
<dbReference type="InterPro" id="IPR050357">
    <property type="entry name" value="Arrestin_domain-protein"/>
</dbReference>
<proteinExistence type="predicted"/>
<dbReference type="AlphaFoldDB" id="A0A1I7XTZ0"/>
<name>A0A1I7XTZ0_HETBA</name>
<dbReference type="InterPro" id="IPR011022">
    <property type="entry name" value="Arrestin_C-like"/>
</dbReference>
<accession>A0A1I7XTZ0</accession>
<protein>
    <submittedName>
        <fullName evidence="3">Arrestin_C domain-containing protein</fullName>
    </submittedName>
</protein>
<dbReference type="PANTHER" id="PTHR11188:SF81">
    <property type="entry name" value="ARRESTIN C-TERMINAL-LIKE DOMAIN-CONTAINING PROTEIN"/>
    <property type="match status" value="1"/>
</dbReference>
<reference evidence="3" key="1">
    <citation type="submission" date="2016-11" db="UniProtKB">
        <authorList>
            <consortium name="WormBaseParasite"/>
        </authorList>
    </citation>
    <scope>IDENTIFICATION</scope>
</reference>
<evidence type="ECO:0000259" key="1">
    <source>
        <dbReference type="SMART" id="SM01017"/>
    </source>
</evidence>